<evidence type="ECO:0000256" key="3">
    <source>
        <dbReference type="ARBA" id="ARBA00022833"/>
    </source>
</evidence>
<accession>A0A6D2JMG0</accession>
<keyword evidence="9" id="KW-1185">Reference proteome</keyword>
<dbReference type="EMBL" id="CACVBM020001184">
    <property type="protein sequence ID" value="CAA7037860.1"/>
    <property type="molecule type" value="Genomic_DNA"/>
</dbReference>
<evidence type="ECO:0000256" key="5">
    <source>
        <dbReference type="SAM" id="Coils"/>
    </source>
</evidence>
<organism evidence="8 9">
    <name type="scientific">Microthlaspi erraticum</name>
    <dbReference type="NCBI Taxonomy" id="1685480"/>
    <lineage>
        <taxon>Eukaryota</taxon>
        <taxon>Viridiplantae</taxon>
        <taxon>Streptophyta</taxon>
        <taxon>Embryophyta</taxon>
        <taxon>Tracheophyta</taxon>
        <taxon>Spermatophyta</taxon>
        <taxon>Magnoliopsida</taxon>
        <taxon>eudicotyledons</taxon>
        <taxon>Gunneridae</taxon>
        <taxon>Pentapetalae</taxon>
        <taxon>rosids</taxon>
        <taxon>malvids</taxon>
        <taxon>Brassicales</taxon>
        <taxon>Brassicaceae</taxon>
        <taxon>Coluteocarpeae</taxon>
        <taxon>Microthlaspi</taxon>
    </lineage>
</organism>
<sequence>MSTGSFVSAASVENHGVVCDCGLPSPVRRSWTRRNPDRRFHTCKGRRVENGYIDCGFFRWYNQGDPSGWQFLALLEAREMMEEQRMQIAALTNEVTTLSMNAENDVKSKELGNRCEALKRDVQVLTERCIGLQNVLIASTVGFGAVFGVMMLMWTSNTA</sequence>
<proteinExistence type="predicted"/>
<keyword evidence="3" id="KW-0862">Zinc</keyword>
<evidence type="ECO:0000256" key="1">
    <source>
        <dbReference type="ARBA" id="ARBA00022723"/>
    </source>
</evidence>
<name>A0A6D2JMG0_9BRAS</name>
<protein>
    <recommendedName>
        <fullName evidence="7">GRF-type domain-containing protein</fullName>
    </recommendedName>
</protein>
<comment type="caution">
    <text evidence="8">The sequence shown here is derived from an EMBL/GenBank/DDBJ whole genome shotgun (WGS) entry which is preliminary data.</text>
</comment>
<dbReference type="GO" id="GO:0008270">
    <property type="term" value="F:zinc ion binding"/>
    <property type="evidence" value="ECO:0007669"/>
    <property type="project" value="UniProtKB-KW"/>
</dbReference>
<reference evidence="8" key="1">
    <citation type="submission" date="2020-01" db="EMBL/GenBank/DDBJ databases">
        <authorList>
            <person name="Mishra B."/>
        </authorList>
    </citation>
    <scope>NUCLEOTIDE SEQUENCE [LARGE SCALE GENOMIC DNA]</scope>
</reference>
<keyword evidence="1" id="KW-0479">Metal-binding</keyword>
<gene>
    <name evidence="8" type="ORF">MERR_LOCUS25095</name>
</gene>
<feature type="domain" description="GRF-type" evidence="7">
    <location>
        <begin position="19"/>
        <end position="64"/>
    </location>
</feature>
<dbReference type="PROSITE" id="PS51999">
    <property type="entry name" value="ZF_GRF"/>
    <property type="match status" value="1"/>
</dbReference>
<keyword evidence="2 4" id="KW-0863">Zinc-finger</keyword>
<evidence type="ECO:0000313" key="9">
    <source>
        <dbReference type="Proteomes" id="UP000467841"/>
    </source>
</evidence>
<dbReference type="Proteomes" id="UP000467841">
    <property type="component" value="Unassembled WGS sequence"/>
</dbReference>
<dbReference type="OrthoDB" id="1062941at2759"/>
<keyword evidence="6" id="KW-0812">Transmembrane</keyword>
<feature type="transmembrane region" description="Helical" evidence="6">
    <location>
        <begin position="135"/>
        <end position="154"/>
    </location>
</feature>
<keyword evidence="6" id="KW-0472">Membrane</keyword>
<keyword evidence="5" id="KW-0175">Coiled coil</keyword>
<evidence type="ECO:0000256" key="6">
    <source>
        <dbReference type="SAM" id="Phobius"/>
    </source>
</evidence>
<evidence type="ECO:0000313" key="8">
    <source>
        <dbReference type="EMBL" id="CAA7037860.1"/>
    </source>
</evidence>
<keyword evidence="6" id="KW-1133">Transmembrane helix</keyword>
<dbReference type="AlphaFoldDB" id="A0A6D2JMG0"/>
<evidence type="ECO:0000256" key="4">
    <source>
        <dbReference type="PROSITE-ProRule" id="PRU01343"/>
    </source>
</evidence>
<dbReference type="InterPro" id="IPR010666">
    <property type="entry name" value="Znf_GRF"/>
</dbReference>
<evidence type="ECO:0000259" key="7">
    <source>
        <dbReference type="PROSITE" id="PS51999"/>
    </source>
</evidence>
<dbReference type="PANTHER" id="PTHR33248">
    <property type="entry name" value="ZINC ION-BINDING PROTEIN"/>
    <property type="match status" value="1"/>
</dbReference>
<evidence type="ECO:0000256" key="2">
    <source>
        <dbReference type="ARBA" id="ARBA00022771"/>
    </source>
</evidence>
<feature type="coiled-coil region" evidence="5">
    <location>
        <begin position="74"/>
        <end position="128"/>
    </location>
</feature>